<evidence type="ECO:0000256" key="1">
    <source>
        <dbReference type="ARBA" id="ARBA00001913"/>
    </source>
</evidence>
<feature type="domain" description="Tryptophan synthase beta chain-like PALP" evidence="9">
    <location>
        <begin position="22"/>
        <end position="314"/>
    </location>
</feature>
<dbReference type="InterPro" id="IPR001926">
    <property type="entry name" value="TrpB-like_PALP"/>
</dbReference>
<comment type="cofactor">
    <cofactor evidence="2">
        <name>pyridoxal 5'-phosphate</name>
        <dbReference type="ChEBI" id="CHEBI:597326"/>
    </cofactor>
</comment>
<keyword evidence="7" id="KW-0663">Pyridoxal phosphate</keyword>
<dbReference type="GO" id="GO:0000287">
    <property type="term" value="F:magnesium ion binding"/>
    <property type="evidence" value="ECO:0007669"/>
    <property type="project" value="TreeGrafter"/>
</dbReference>
<reference evidence="10" key="1">
    <citation type="submission" date="2020-05" db="EMBL/GenBank/DDBJ databases">
        <title>Phylogenomic resolution of chytrid fungi.</title>
        <authorList>
            <person name="Stajich J.E."/>
            <person name="Amses K."/>
            <person name="Simmons R."/>
            <person name="Seto K."/>
            <person name="Myers J."/>
            <person name="Bonds A."/>
            <person name="Quandt C.A."/>
            <person name="Barry K."/>
            <person name="Liu P."/>
            <person name="Grigoriev I."/>
            <person name="Longcore J.E."/>
            <person name="James T.Y."/>
        </authorList>
    </citation>
    <scope>NUCLEOTIDE SEQUENCE</scope>
    <source>
        <strain evidence="10">JEL0476</strain>
    </source>
</reference>
<proteinExistence type="inferred from homology"/>
<gene>
    <name evidence="10" type="ORF">HK099_008116</name>
</gene>
<accession>A0AAD5Y2I9</accession>
<dbReference type="PROSITE" id="PS00165">
    <property type="entry name" value="DEHYDRATASE_SER_THR"/>
    <property type="match status" value="1"/>
</dbReference>
<dbReference type="InterPro" id="IPR036052">
    <property type="entry name" value="TrpB-like_PALP_sf"/>
</dbReference>
<comment type="cofactor">
    <cofactor evidence="1">
        <name>Ca(2+)</name>
        <dbReference type="ChEBI" id="CHEBI:29108"/>
    </cofactor>
</comment>
<organism evidence="10 11">
    <name type="scientific">Clydaea vesicula</name>
    <dbReference type="NCBI Taxonomy" id="447962"/>
    <lineage>
        <taxon>Eukaryota</taxon>
        <taxon>Fungi</taxon>
        <taxon>Fungi incertae sedis</taxon>
        <taxon>Chytridiomycota</taxon>
        <taxon>Chytridiomycota incertae sedis</taxon>
        <taxon>Chytridiomycetes</taxon>
        <taxon>Lobulomycetales</taxon>
        <taxon>Lobulomycetaceae</taxon>
        <taxon>Clydaea</taxon>
    </lineage>
</organism>
<keyword evidence="6" id="KW-0460">Magnesium</keyword>
<evidence type="ECO:0000259" key="9">
    <source>
        <dbReference type="Pfam" id="PF00291"/>
    </source>
</evidence>
<dbReference type="GO" id="GO:0030170">
    <property type="term" value="F:pyridoxal phosphate binding"/>
    <property type="evidence" value="ECO:0007669"/>
    <property type="project" value="InterPro"/>
</dbReference>
<evidence type="ECO:0000256" key="8">
    <source>
        <dbReference type="ARBA" id="ARBA00023239"/>
    </source>
</evidence>
<dbReference type="FunFam" id="3.40.50.1100:FF:000007">
    <property type="entry name" value="L-threonine dehydratase catabolic TdcB"/>
    <property type="match status" value="1"/>
</dbReference>
<keyword evidence="11" id="KW-1185">Reference proteome</keyword>
<evidence type="ECO:0000313" key="10">
    <source>
        <dbReference type="EMBL" id="KAJ3224639.1"/>
    </source>
</evidence>
<name>A0AAD5Y2I9_9FUNG</name>
<dbReference type="GO" id="GO:0018114">
    <property type="term" value="F:threonine racemase activity"/>
    <property type="evidence" value="ECO:0007669"/>
    <property type="project" value="TreeGrafter"/>
</dbReference>
<dbReference type="GO" id="GO:0003941">
    <property type="term" value="F:L-serine ammonia-lyase activity"/>
    <property type="evidence" value="ECO:0007669"/>
    <property type="project" value="TreeGrafter"/>
</dbReference>
<dbReference type="Gene3D" id="3.40.50.1100">
    <property type="match status" value="2"/>
</dbReference>
<dbReference type="CDD" id="cd01562">
    <property type="entry name" value="Thr-dehyd"/>
    <property type="match status" value="1"/>
</dbReference>
<evidence type="ECO:0000256" key="7">
    <source>
        <dbReference type="ARBA" id="ARBA00022898"/>
    </source>
</evidence>
<dbReference type="GO" id="GO:0030378">
    <property type="term" value="F:serine racemase activity"/>
    <property type="evidence" value="ECO:0007669"/>
    <property type="project" value="TreeGrafter"/>
</dbReference>
<dbReference type="GO" id="GO:0070179">
    <property type="term" value="P:D-serine biosynthetic process"/>
    <property type="evidence" value="ECO:0007669"/>
    <property type="project" value="TreeGrafter"/>
</dbReference>
<evidence type="ECO:0000256" key="6">
    <source>
        <dbReference type="ARBA" id="ARBA00022842"/>
    </source>
</evidence>
<comment type="cofactor">
    <cofactor evidence="3">
        <name>Mn(2+)</name>
        <dbReference type="ChEBI" id="CHEBI:29035"/>
    </cofactor>
</comment>
<dbReference type="EMBL" id="JADGJW010000086">
    <property type="protein sequence ID" value="KAJ3224639.1"/>
    <property type="molecule type" value="Genomic_DNA"/>
</dbReference>
<dbReference type="InterPro" id="IPR000634">
    <property type="entry name" value="Ser/Thr_deHydtase_PyrdxlP-BS"/>
</dbReference>
<evidence type="ECO:0000256" key="3">
    <source>
        <dbReference type="ARBA" id="ARBA00001936"/>
    </source>
</evidence>
<comment type="similarity">
    <text evidence="5">Belongs to the serine/threonine dehydratase family.</text>
</comment>
<evidence type="ECO:0000313" key="11">
    <source>
        <dbReference type="Proteomes" id="UP001211065"/>
    </source>
</evidence>
<dbReference type="Proteomes" id="UP001211065">
    <property type="component" value="Unassembled WGS sequence"/>
</dbReference>
<dbReference type="GO" id="GO:0005524">
    <property type="term" value="F:ATP binding"/>
    <property type="evidence" value="ECO:0007669"/>
    <property type="project" value="TreeGrafter"/>
</dbReference>
<dbReference type="SUPFAM" id="SSF53686">
    <property type="entry name" value="Tryptophan synthase beta subunit-like PLP-dependent enzymes"/>
    <property type="match status" value="1"/>
</dbReference>
<evidence type="ECO:0000256" key="4">
    <source>
        <dbReference type="ARBA" id="ARBA00001946"/>
    </source>
</evidence>
<evidence type="ECO:0000256" key="2">
    <source>
        <dbReference type="ARBA" id="ARBA00001933"/>
    </source>
</evidence>
<dbReference type="Pfam" id="PF00291">
    <property type="entry name" value="PALP"/>
    <property type="match status" value="1"/>
</dbReference>
<keyword evidence="8" id="KW-0456">Lyase</keyword>
<sequence length="329" mass="36109">MQRVEFEEILKAKQKLKGFANVTPVFTNSTFNKLYGENNTNFHFKAESFQKVGAFKFRGAFNAVENLENSSKGVVTHSSGNHGQALSLAASMKNIPCYVVEIRLVPCNAPKVKKDAMKDYGAILIECEPNLRAREEGCAEIIKKTGAELIHPYNNFHVISGQGTIAVEFLEQVSNLDCIILPIGGGGMLSGCSIAAKAINPNIKIFAAEPANADDCYRSKKEGKLVKNENAPRSIADGLLTSMGDRTWPIIMRNVDDVFIVSETEIIDAMYFVFERLKIVIEPSAAVGVAVCMFNSEFKKKTSCLKNVGIVLSGGNIDLKKNLPWQIVH</sequence>
<dbReference type="AlphaFoldDB" id="A0AAD5Y2I9"/>
<comment type="cofactor">
    <cofactor evidence="4">
        <name>Mg(2+)</name>
        <dbReference type="ChEBI" id="CHEBI:18420"/>
    </cofactor>
</comment>
<dbReference type="PANTHER" id="PTHR43050:SF1">
    <property type="entry name" value="SERINE RACEMASE"/>
    <property type="match status" value="1"/>
</dbReference>
<protein>
    <recommendedName>
        <fullName evidence="9">Tryptophan synthase beta chain-like PALP domain-containing protein</fullName>
    </recommendedName>
</protein>
<evidence type="ECO:0000256" key="5">
    <source>
        <dbReference type="ARBA" id="ARBA00010869"/>
    </source>
</evidence>
<dbReference type="PANTHER" id="PTHR43050">
    <property type="entry name" value="SERINE / THREONINE RACEMASE FAMILY MEMBER"/>
    <property type="match status" value="1"/>
</dbReference>
<comment type="caution">
    <text evidence="10">The sequence shown here is derived from an EMBL/GenBank/DDBJ whole genome shotgun (WGS) entry which is preliminary data.</text>
</comment>